<comment type="caution">
    <text evidence="2">The sequence shown here is derived from an EMBL/GenBank/DDBJ whole genome shotgun (WGS) entry which is preliminary data.</text>
</comment>
<feature type="transmembrane region" description="Helical" evidence="1">
    <location>
        <begin position="12"/>
        <end position="37"/>
    </location>
</feature>
<protein>
    <submittedName>
        <fullName evidence="2">Uncharacterized protein</fullName>
    </submittedName>
</protein>
<proteinExistence type="predicted"/>
<evidence type="ECO:0000313" key="2">
    <source>
        <dbReference type="EMBL" id="OZG51422.1"/>
    </source>
</evidence>
<evidence type="ECO:0000313" key="3">
    <source>
        <dbReference type="Proteomes" id="UP000216454"/>
    </source>
</evidence>
<keyword evidence="1" id="KW-0812">Transmembrane</keyword>
<name>A0A261EX35_9BIFI</name>
<dbReference type="EMBL" id="MWWQ01000008">
    <property type="protein sequence ID" value="OZG51422.1"/>
    <property type="molecule type" value="Genomic_DNA"/>
</dbReference>
<dbReference type="Proteomes" id="UP000216454">
    <property type="component" value="Unassembled WGS sequence"/>
</dbReference>
<evidence type="ECO:0000256" key="1">
    <source>
        <dbReference type="SAM" id="Phobius"/>
    </source>
</evidence>
<accession>A0A261EX35</accession>
<keyword evidence="3" id="KW-1185">Reference proteome</keyword>
<keyword evidence="1" id="KW-1133">Transmembrane helix</keyword>
<gene>
    <name evidence="2" type="ORF">PSSU_1045</name>
</gene>
<sequence length="38" mass="3881">MSQRGAHKAMHRGLDFVVVLAALAGMIAALALGGGYLI</sequence>
<reference evidence="2 3" key="1">
    <citation type="journal article" date="2017" name="BMC Genomics">
        <title>Comparative genomic and phylogenomic analyses of the Bifidobacteriaceae family.</title>
        <authorList>
            <person name="Lugli G.A."/>
            <person name="Milani C."/>
            <person name="Turroni F."/>
            <person name="Duranti S."/>
            <person name="Mancabelli L."/>
            <person name="Mangifesta M."/>
            <person name="Ferrario C."/>
            <person name="Modesto M."/>
            <person name="Mattarelli P."/>
            <person name="Jiri K."/>
            <person name="van Sinderen D."/>
            <person name="Ventura M."/>
        </authorList>
    </citation>
    <scope>NUCLEOTIDE SEQUENCE [LARGE SCALE GENOMIC DNA]</scope>
    <source>
        <strain evidence="2 3">DSM 24744</strain>
    </source>
</reference>
<keyword evidence="1" id="KW-0472">Membrane</keyword>
<organism evidence="2 3">
    <name type="scientific">Pseudoscardovia suis</name>
    <dbReference type="NCBI Taxonomy" id="987063"/>
    <lineage>
        <taxon>Bacteria</taxon>
        <taxon>Bacillati</taxon>
        <taxon>Actinomycetota</taxon>
        <taxon>Actinomycetes</taxon>
        <taxon>Bifidobacteriales</taxon>
        <taxon>Bifidobacteriaceae</taxon>
        <taxon>Pseudoscardovia</taxon>
    </lineage>
</organism>
<dbReference type="AlphaFoldDB" id="A0A261EX35"/>